<dbReference type="Proteomes" id="UP001430796">
    <property type="component" value="Unassembled WGS sequence"/>
</dbReference>
<dbReference type="RefSeq" id="WP_237052704.1">
    <property type="nucleotide sequence ID" value="NZ_JAKJPO010000001.1"/>
</dbReference>
<name>A0ABS9HMR4_9GAMM</name>
<dbReference type="InterPro" id="IPR016631">
    <property type="entry name" value="Regulatory_RpfE"/>
</dbReference>
<keyword evidence="2" id="KW-1185">Reference proteome</keyword>
<dbReference type="PIRSF" id="PIRSF015283">
    <property type="entry name" value="Regulatory_RpfE"/>
    <property type="match status" value="1"/>
</dbReference>
<reference evidence="1 2" key="3">
    <citation type="submission" date="2022-01" db="EMBL/GenBank/DDBJ databases">
        <authorList>
            <person name="Zhou L.Y."/>
        </authorList>
    </citation>
    <scope>NUCLEOTIDE SEQUENCE [LARGE SCALE GENOMIC DNA]</scope>
    <source>
        <strain evidence="1 2">TLK-CK17</strain>
    </source>
</reference>
<evidence type="ECO:0000313" key="2">
    <source>
        <dbReference type="Proteomes" id="UP001430796"/>
    </source>
</evidence>
<gene>
    <name evidence="1" type="ORF">L3V18_00700</name>
</gene>
<reference evidence="1 2" key="2">
    <citation type="submission" date="2022-01" db="EMBL/GenBank/DDBJ databases">
        <title>Lysobacter chinensis sp. nov., a bacterium isolated from cow dung compost.</title>
        <authorList>
            <person name="Liu Y."/>
        </authorList>
    </citation>
    <scope>NUCLEOTIDE SEQUENCE [LARGE SCALE GENOMIC DNA]</scope>
    <source>
        <strain evidence="1 2">TLK-CK17</strain>
    </source>
</reference>
<accession>A0ABS9HMR4</accession>
<protein>
    <submittedName>
        <fullName evidence="1">Phosphoglycerate mutase</fullName>
    </submittedName>
</protein>
<proteinExistence type="predicted"/>
<reference evidence="2" key="1">
    <citation type="submission" date="2022-01" db="EMBL/GenBank/DDBJ databases">
        <title>Lysobacter chinensis sp. nov., a bacterium isolated from cow dung compost.</title>
        <authorList>
            <person name="Zhou L.Y."/>
        </authorList>
    </citation>
    <scope>NUCLEOTIDE SEQUENCE [LARGE SCALE GENOMIC DNA]</scope>
    <source>
        <strain evidence="2">TLK-CK17</strain>
    </source>
</reference>
<evidence type="ECO:0000313" key="1">
    <source>
        <dbReference type="EMBL" id="MCF7220311.1"/>
    </source>
</evidence>
<sequence length="318" mass="34992">MRVSLLLPDPARFGGQRLFPDLARTLGRADATHDDRPQRERVFDVLPRGWPVAAVTRQGDVGDAADAIWLRADPAYVRPDINGARLLAHGRGLRLTEADAAAFLSALRPLFGDLGSPIDAPVPSRWYLRLPQGSRLPAFSSPEEALGDELFEHLPGAGDESDRDRQASRRWRGLLSEAQIVLHNHPRNAERAAAGLPMVNSLWFWGGGQLPDRVRCAADAVHSDDDALAAFANLAGVTALPLPAACPDLTGSGDCLFDLREARDLARLQGDWLQPLIQRQNTGTVAEIVLDCADGSIFTLRRSQRWRFWRRSRERLGA</sequence>
<dbReference type="EMBL" id="JAKJPO010000001">
    <property type="protein sequence ID" value="MCF7220311.1"/>
    <property type="molecule type" value="Genomic_DNA"/>
</dbReference>
<comment type="caution">
    <text evidence="1">The sequence shown here is derived from an EMBL/GenBank/DDBJ whole genome shotgun (WGS) entry which is preliminary data.</text>
</comment>
<organism evidence="1 2">
    <name type="scientific">Marilutibacter chinensis</name>
    <dbReference type="NCBI Taxonomy" id="2912247"/>
    <lineage>
        <taxon>Bacteria</taxon>
        <taxon>Pseudomonadati</taxon>
        <taxon>Pseudomonadota</taxon>
        <taxon>Gammaproteobacteria</taxon>
        <taxon>Lysobacterales</taxon>
        <taxon>Lysobacteraceae</taxon>
        <taxon>Marilutibacter</taxon>
    </lineage>
</organism>